<dbReference type="Pfam" id="PF12114">
    <property type="entry name" value="Period_C"/>
    <property type="match status" value="1"/>
</dbReference>
<sequence length="568" mass="62912">MSASSGYGSMGSSGSQEHHVSIASCSESSGPCVEEAQKQPVYASVNKIKNLGQQLYIESMSKSSARPAVRPHLELRGRDEQKAFSSSQTLKKKGIYLKSYNIPALKRKCISCTNTTSSSSEEDRQHHKADDGHALQEDAVTACEPCTLKTQRAPLTTEEFKHVGLTAAVLSAHTQKEEQNYVDRFREKILASPYSCYLQQERKSKAKYSYIQGNSTSKQTRSTGCKKGKHKHKKLPVPLDTRSSSGDVCAHVRGLLQDVPYLLQAFPLPAMTPLEGGDSAAWGATPQHLPSSSILQTLPALPSPHMDTFMTIFLPNPPIYPLWPPSFFPYPFLGATNSSEMPPSVPAPNLEPPSSSSNQRRVEEKWEAQSEEHPFINSRSSSPLQLNLLQEDTPQSCDSPEPVRREVCPHTECVSDADCQHMWEVKASSLGKAQGHACGLATDSPEISESGQQSQDVQKREAFPSLAEESIWKMIEQTPECVLMTYQLPERAKEIVLKEDLEKLESMRQHQPQFSHGQKKELAEVHSWIQSHTIPQEIHIQSCVACEDRSLVDDTAESHGQQPAEDIS</sequence>
<dbReference type="GO" id="GO:0001222">
    <property type="term" value="F:transcription corepressor binding"/>
    <property type="evidence" value="ECO:0007669"/>
    <property type="project" value="TreeGrafter"/>
</dbReference>
<dbReference type="InterPro" id="IPR050760">
    <property type="entry name" value="Period_circadian_regulator"/>
</dbReference>
<feature type="region of interest" description="Disordered" evidence="3">
    <location>
        <begin position="61"/>
        <end position="86"/>
    </location>
</feature>
<keyword evidence="2" id="KW-0539">Nucleus</keyword>
<feature type="region of interest" description="Disordered" evidence="3">
    <location>
        <begin position="340"/>
        <end position="379"/>
    </location>
</feature>
<accession>A0A8C0WR31</accession>
<feature type="compositionally biased region" description="Basic and acidic residues" evidence="3">
    <location>
        <begin position="360"/>
        <end position="374"/>
    </location>
</feature>
<feature type="region of interest" description="Disordered" evidence="3">
    <location>
        <begin position="1"/>
        <end position="22"/>
    </location>
</feature>
<evidence type="ECO:0000259" key="4">
    <source>
        <dbReference type="Pfam" id="PF12114"/>
    </source>
</evidence>
<dbReference type="GO" id="GO:0000122">
    <property type="term" value="P:negative regulation of transcription by RNA polymerase II"/>
    <property type="evidence" value="ECO:0007669"/>
    <property type="project" value="TreeGrafter"/>
</dbReference>
<organism evidence="5">
    <name type="scientific">Castor canadensis</name>
    <name type="common">American beaver</name>
    <dbReference type="NCBI Taxonomy" id="51338"/>
    <lineage>
        <taxon>Eukaryota</taxon>
        <taxon>Metazoa</taxon>
        <taxon>Chordata</taxon>
        <taxon>Craniata</taxon>
        <taxon>Vertebrata</taxon>
        <taxon>Euteleostomi</taxon>
        <taxon>Mammalia</taxon>
        <taxon>Eutheria</taxon>
        <taxon>Euarchontoglires</taxon>
        <taxon>Glires</taxon>
        <taxon>Rodentia</taxon>
        <taxon>Castorimorpha</taxon>
        <taxon>Castoridae</taxon>
        <taxon>Castor</taxon>
    </lineage>
</organism>
<feature type="compositionally biased region" description="Basic residues" evidence="3">
    <location>
        <begin position="224"/>
        <end position="235"/>
    </location>
</feature>
<dbReference type="PANTHER" id="PTHR11269:SF13">
    <property type="entry name" value="PERIOD CIRCADIAN PROTEIN HOMOLOG 3"/>
    <property type="match status" value="1"/>
</dbReference>
<reference evidence="5" key="1">
    <citation type="submission" date="2023-09" db="UniProtKB">
        <authorList>
            <consortium name="Ensembl"/>
        </authorList>
    </citation>
    <scope>IDENTIFICATION</scope>
</reference>
<evidence type="ECO:0000256" key="1">
    <source>
        <dbReference type="ARBA" id="ARBA00004123"/>
    </source>
</evidence>
<dbReference type="GO" id="GO:0005737">
    <property type="term" value="C:cytoplasm"/>
    <property type="evidence" value="ECO:0007669"/>
    <property type="project" value="TreeGrafter"/>
</dbReference>
<feature type="domain" description="Period circadian-like C-terminal" evidence="4">
    <location>
        <begin position="441"/>
        <end position="543"/>
    </location>
</feature>
<feature type="compositionally biased region" description="Polar residues" evidence="3">
    <location>
        <begin position="212"/>
        <end position="223"/>
    </location>
</feature>
<dbReference type="InterPro" id="IPR022728">
    <property type="entry name" value="Period_circadian-like_C"/>
</dbReference>
<comment type="subcellular location">
    <subcellularLocation>
        <location evidence="1">Nucleus</location>
    </subcellularLocation>
</comment>
<dbReference type="Ensembl" id="ENSCCNT00000017834.1">
    <property type="protein sequence ID" value="ENSCCNP00000013588.1"/>
    <property type="gene ID" value="ENSCCNG00000014064.1"/>
</dbReference>
<feature type="region of interest" description="Disordered" evidence="3">
    <location>
        <begin position="212"/>
        <end position="240"/>
    </location>
</feature>
<dbReference type="GO" id="GO:0043153">
    <property type="term" value="P:entrainment of circadian clock by photoperiod"/>
    <property type="evidence" value="ECO:0007669"/>
    <property type="project" value="TreeGrafter"/>
</dbReference>
<evidence type="ECO:0000256" key="3">
    <source>
        <dbReference type="SAM" id="MobiDB-lite"/>
    </source>
</evidence>
<dbReference type="GO" id="GO:0005634">
    <property type="term" value="C:nucleus"/>
    <property type="evidence" value="ECO:0007669"/>
    <property type="project" value="UniProtKB-SubCell"/>
</dbReference>
<proteinExistence type="predicted"/>
<evidence type="ECO:0000313" key="5">
    <source>
        <dbReference type="Ensembl" id="ENSCCNP00000013588.1"/>
    </source>
</evidence>
<evidence type="ECO:0000256" key="2">
    <source>
        <dbReference type="ARBA" id="ARBA00023242"/>
    </source>
</evidence>
<dbReference type="GO" id="GO:0032922">
    <property type="term" value="P:circadian regulation of gene expression"/>
    <property type="evidence" value="ECO:0007669"/>
    <property type="project" value="TreeGrafter"/>
</dbReference>
<feature type="compositionally biased region" description="Basic and acidic residues" evidence="3">
    <location>
        <begin position="71"/>
        <end position="82"/>
    </location>
</feature>
<feature type="compositionally biased region" description="Low complexity" evidence="3">
    <location>
        <begin position="1"/>
        <end position="15"/>
    </location>
</feature>
<dbReference type="AlphaFoldDB" id="A0A8C0WR31"/>
<name>A0A8C0WR31_CASCN</name>
<protein>
    <recommendedName>
        <fullName evidence="4">Period circadian-like C-terminal domain-containing protein</fullName>
    </recommendedName>
</protein>
<dbReference type="PANTHER" id="PTHR11269">
    <property type="entry name" value="PERIOD CIRCADIAN PROTEIN"/>
    <property type="match status" value="1"/>
</dbReference>
<dbReference type="GO" id="GO:0000976">
    <property type="term" value="F:transcription cis-regulatory region binding"/>
    <property type="evidence" value="ECO:0007669"/>
    <property type="project" value="TreeGrafter"/>
</dbReference>